<evidence type="ECO:0000259" key="9">
    <source>
        <dbReference type="PROSITE" id="PS51736"/>
    </source>
</evidence>
<dbReference type="Pfam" id="PF00239">
    <property type="entry name" value="Resolvase"/>
    <property type="match status" value="1"/>
</dbReference>
<dbReference type="AlphaFoldDB" id="A0A6J5F9K6"/>
<dbReference type="Proteomes" id="UP000494363">
    <property type="component" value="Unassembled WGS sequence"/>
</dbReference>
<feature type="active site" description="O-(5'-phospho-DNA)-serine intermediate" evidence="6 7">
    <location>
        <position position="59"/>
    </location>
</feature>
<protein>
    <recommendedName>
        <fullName evidence="9">Resolvase/invertase-type recombinase catalytic domain-containing protein</fullName>
    </recommendedName>
</protein>
<dbReference type="InterPro" id="IPR006118">
    <property type="entry name" value="Recombinase_CS"/>
</dbReference>
<feature type="region of interest" description="Disordered" evidence="8">
    <location>
        <begin position="232"/>
        <end position="261"/>
    </location>
</feature>
<dbReference type="GO" id="GO:0000150">
    <property type="term" value="F:DNA strand exchange activity"/>
    <property type="evidence" value="ECO:0007669"/>
    <property type="project" value="UniProtKB-KW"/>
</dbReference>
<dbReference type="PROSITE" id="PS51736">
    <property type="entry name" value="RECOMBINASES_3"/>
    <property type="match status" value="1"/>
</dbReference>
<evidence type="ECO:0000256" key="7">
    <source>
        <dbReference type="PROSITE-ProRule" id="PRU10137"/>
    </source>
</evidence>
<keyword evidence="11" id="KW-1185">Reference proteome</keyword>
<dbReference type="PROSITE" id="PS00398">
    <property type="entry name" value="RECOMBINASES_2"/>
    <property type="match status" value="1"/>
</dbReference>
<evidence type="ECO:0000256" key="3">
    <source>
        <dbReference type="ARBA" id="ARBA00023100"/>
    </source>
</evidence>
<evidence type="ECO:0000256" key="5">
    <source>
        <dbReference type="ARBA" id="ARBA00023172"/>
    </source>
</evidence>
<dbReference type="Gene3D" id="3.40.50.1390">
    <property type="entry name" value="Resolvase, N-terminal catalytic domain"/>
    <property type="match status" value="1"/>
</dbReference>
<dbReference type="PANTHER" id="PTHR30461:SF2">
    <property type="entry name" value="SERINE RECOMBINASE PINE-RELATED"/>
    <property type="match status" value="1"/>
</dbReference>
<evidence type="ECO:0000256" key="1">
    <source>
        <dbReference type="ARBA" id="ARBA00009913"/>
    </source>
</evidence>
<dbReference type="InterPro" id="IPR006119">
    <property type="entry name" value="Resolv_N"/>
</dbReference>
<evidence type="ECO:0000256" key="6">
    <source>
        <dbReference type="PIRSR" id="PIRSR606118-50"/>
    </source>
</evidence>
<evidence type="ECO:0000256" key="2">
    <source>
        <dbReference type="ARBA" id="ARBA00022908"/>
    </source>
</evidence>
<dbReference type="PROSITE" id="PS00397">
    <property type="entry name" value="RECOMBINASES_1"/>
    <property type="match status" value="1"/>
</dbReference>
<proteinExistence type="inferred from homology"/>
<keyword evidence="2" id="KW-0229">DNA integration</keyword>
<organism evidence="10 11">
    <name type="scientific">Paraburkholderia humisilvae</name>
    <dbReference type="NCBI Taxonomy" id="627669"/>
    <lineage>
        <taxon>Bacteria</taxon>
        <taxon>Pseudomonadati</taxon>
        <taxon>Pseudomonadota</taxon>
        <taxon>Betaproteobacteria</taxon>
        <taxon>Burkholderiales</taxon>
        <taxon>Burkholderiaceae</taxon>
        <taxon>Paraburkholderia</taxon>
    </lineage>
</organism>
<feature type="domain" description="Resolvase/invertase-type recombinase catalytic" evidence="9">
    <location>
        <begin position="51"/>
        <end position="185"/>
    </location>
</feature>
<dbReference type="InterPro" id="IPR036162">
    <property type="entry name" value="Resolvase-like_N_sf"/>
</dbReference>
<sequence length="261" mass="29069">MTFIGYRYPTNQPVNHRRHPCHMTRAPYSPAIRRVRSSQRTDSNQTTPAGMRIGYARVSTEEQNLRMQTDALQVAGCERIFTDQGVSGADFCRPGLDAALEHLRPGDALVVWRLDRLGRSLTRLVDLINYLARREVDFICVMESINTQSPGGVLVFHMMAALAEFERSVISERTRAGLAAARAQGAQLGRKRALSPTQSKQAVQLARTLPLTEVARRFSVHPRTVKRMLLAHSSASPSPDPAPLKRSVCEAPTKGTRRRNS</sequence>
<dbReference type="FunFam" id="3.40.50.1390:FF:000001">
    <property type="entry name" value="DNA recombinase"/>
    <property type="match status" value="1"/>
</dbReference>
<evidence type="ECO:0000256" key="8">
    <source>
        <dbReference type="SAM" id="MobiDB-lite"/>
    </source>
</evidence>
<name>A0A6J5F9K6_9BURK</name>
<dbReference type="GO" id="GO:0015074">
    <property type="term" value="P:DNA integration"/>
    <property type="evidence" value="ECO:0007669"/>
    <property type="project" value="UniProtKB-KW"/>
</dbReference>
<keyword evidence="4" id="KW-0238">DNA-binding</keyword>
<dbReference type="EMBL" id="CADIKH010000089">
    <property type="protein sequence ID" value="CAB3773876.1"/>
    <property type="molecule type" value="Genomic_DNA"/>
</dbReference>
<gene>
    <name evidence="10" type="ORF">LMG29542_07478</name>
</gene>
<evidence type="ECO:0000313" key="11">
    <source>
        <dbReference type="Proteomes" id="UP000494363"/>
    </source>
</evidence>
<comment type="similarity">
    <text evidence="1">Belongs to the site-specific recombinase resolvase family.</text>
</comment>
<dbReference type="SUPFAM" id="SSF53041">
    <property type="entry name" value="Resolvase-like"/>
    <property type="match status" value="1"/>
</dbReference>
<dbReference type="SMART" id="SM00857">
    <property type="entry name" value="Resolvase"/>
    <property type="match status" value="1"/>
</dbReference>
<dbReference type="InterPro" id="IPR050639">
    <property type="entry name" value="SSR_resolvase"/>
</dbReference>
<dbReference type="CDD" id="cd03768">
    <property type="entry name" value="SR_ResInv"/>
    <property type="match status" value="1"/>
</dbReference>
<evidence type="ECO:0000256" key="4">
    <source>
        <dbReference type="ARBA" id="ARBA00023125"/>
    </source>
</evidence>
<dbReference type="PANTHER" id="PTHR30461">
    <property type="entry name" value="DNA-INVERTASE FROM LAMBDOID PROPHAGE"/>
    <property type="match status" value="1"/>
</dbReference>
<evidence type="ECO:0000313" key="10">
    <source>
        <dbReference type="EMBL" id="CAB3773876.1"/>
    </source>
</evidence>
<accession>A0A6J5F9K6</accession>
<reference evidence="10 11" key="1">
    <citation type="submission" date="2020-04" db="EMBL/GenBank/DDBJ databases">
        <authorList>
            <person name="De Canck E."/>
        </authorList>
    </citation>
    <scope>NUCLEOTIDE SEQUENCE [LARGE SCALE GENOMIC DNA]</scope>
    <source>
        <strain evidence="10 11">LMG 29542</strain>
    </source>
</reference>
<dbReference type="GO" id="GO:0003677">
    <property type="term" value="F:DNA binding"/>
    <property type="evidence" value="ECO:0007669"/>
    <property type="project" value="UniProtKB-KW"/>
</dbReference>
<keyword evidence="3" id="KW-0230">DNA invertase</keyword>
<keyword evidence="5" id="KW-0233">DNA recombination</keyword>